<protein>
    <submittedName>
        <fullName evidence="1">Uncharacterized protein</fullName>
    </submittedName>
</protein>
<evidence type="ECO:0000313" key="1">
    <source>
        <dbReference type="EMBL" id="GMT31740.1"/>
    </source>
</evidence>
<evidence type="ECO:0000313" key="2">
    <source>
        <dbReference type="Proteomes" id="UP001432322"/>
    </source>
</evidence>
<dbReference type="InterPro" id="IPR035445">
    <property type="entry name" value="GYF-like_dom_sf"/>
</dbReference>
<sequence length="91" mass="10444">MPNLVYYKDGSGVVSGPLREPEATALYKGNFFKPDHVFRVVDTEDAQTFYSIDDLRIKFGAESPFGKPIDCEDRELVRVYKVRRTLKVNLN</sequence>
<gene>
    <name evidence="1" type="ORF">PFISCL1PPCAC_23037</name>
</gene>
<dbReference type="EMBL" id="BTSY01000006">
    <property type="protein sequence ID" value="GMT31740.1"/>
    <property type="molecule type" value="Genomic_DNA"/>
</dbReference>
<organism evidence="1 2">
    <name type="scientific">Pristionchus fissidentatus</name>
    <dbReference type="NCBI Taxonomy" id="1538716"/>
    <lineage>
        <taxon>Eukaryota</taxon>
        <taxon>Metazoa</taxon>
        <taxon>Ecdysozoa</taxon>
        <taxon>Nematoda</taxon>
        <taxon>Chromadorea</taxon>
        <taxon>Rhabditida</taxon>
        <taxon>Rhabditina</taxon>
        <taxon>Diplogasteromorpha</taxon>
        <taxon>Diplogasteroidea</taxon>
        <taxon>Neodiplogasteridae</taxon>
        <taxon>Pristionchus</taxon>
    </lineage>
</organism>
<keyword evidence="2" id="KW-1185">Reference proteome</keyword>
<name>A0AAV5WMH4_9BILA</name>
<comment type="caution">
    <text evidence="1">The sequence shown here is derived from an EMBL/GenBank/DDBJ whole genome shotgun (WGS) entry which is preliminary data.</text>
</comment>
<dbReference type="AlphaFoldDB" id="A0AAV5WMH4"/>
<reference evidence="1" key="1">
    <citation type="submission" date="2023-10" db="EMBL/GenBank/DDBJ databases">
        <title>Genome assembly of Pristionchus species.</title>
        <authorList>
            <person name="Yoshida K."/>
            <person name="Sommer R.J."/>
        </authorList>
    </citation>
    <scope>NUCLEOTIDE SEQUENCE</scope>
    <source>
        <strain evidence="1">RS5133</strain>
    </source>
</reference>
<proteinExistence type="predicted"/>
<accession>A0AAV5WMH4</accession>
<dbReference type="Proteomes" id="UP001432322">
    <property type="component" value="Unassembled WGS sequence"/>
</dbReference>
<dbReference type="SUPFAM" id="SSF55277">
    <property type="entry name" value="GYF domain"/>
    <property type="match status" value="1"/>
</dbReference>
<feature type="non-terminal residue" evidence="1">
    <location>
        <position position="91"/>
    </location>
</feature>